<comment type="caution">
    <text evidence="1">The sequence shown here is derived from an EMBL/GenBank/DDBJ whole genome shotgun (WGS) entry which is preliminary data.</text>
</comment>
<dbReference type="RefSeq" id="WP_122378235.1">
    <property type="nucleotide sequence ID" value="NZ_RBOW01001017.1"/>
</dbReference>
<protein>
    <submittedName>
        <fullName evidence="1">Uncharacterized protein</fullName>
    </submittedName>
</protein>
<organism evidence="1 2">
    <name type="scientific">Pseudomonas cannabina</name>
    <dbReference type="NCBI Taxonomy" id="86840"/>
    <lineage>
        <taxon>Bacteria</taxon>
        <taxon>Pseudomonadati</taxon>
        <taxon>Pseudomonadota</taxon>
        <taxon>Gammaproteobacteria</taxon>
        <taxon>Pseudomonadales</taxon>
        <taxon>Pseudomonadaceae</taxon>
        <taxon>Pseudomonas</taxon>
    </lineage>
</organism>
<gene>
    <name evidence="1" type="ORF">ALQ64_03177</name>
</gene>
<name>A0A3M3K202_PSECA</name>
<sequence>MSTTTPLLTLTLDAKAQAALIRSQEAYKAWLYAPNPDSLREERVTAALRLADEIGRIAQPDLDLVIIAAAKAKRLAAWEELCSKSVAADDLENWNTQLVDEVGEMLNEKLISRDEADALLLRAEFRWTDENARPDQPTR</sequence>
<dbReference type="Proteomes" id="UP000281372">
    <property type="component" value="Unassembled WGS sequence"/>
</dbReference>
<dbReference type="EMBL" id="RBOW01001017">
    <property type="protein sequence ID" value="RMN17138.1"/>
    <property type="molecule type" value="Genomic_DNA"/>
</dbReference>
<dbReference type="AlphaFoldDB" id="A0A3M3K202"/>
<proteinExistence type="predicted"/>
<reference evidence="1 2" key="1">
    <citation type="submission" date="2018-08" db="EMBL/GenBank/DDBJ databases">
        <title>Recombination of ecologically and evolutionarily significant loci maintains genetic cohesion in the Pseudomonas syringae species complex.</title>
        <authorList>
            <person name="Dillon M."/>
            <person name="Thakur S."/>
            <person name="Almeida R.N.D."/>
            <person name="Weir B.S."/>
            <person name="Guttman D.S."/>
        </authorList>
    </citation>
    <scope>NUCLEOTIDE SEQUENCE [LARGE SCALE GENOMIC DNA]</scope>
    <source>
        <strain evidence="1 2">ICMP 2821</strain>
    </source>
</reference>
<evidence type="ECO:0000313" key="2">
    <source>
        <dbReference type="Proteomes" id="UP000281372"/>
    </source>
</evidence>
<accession>A0A3M3K202</accession>
<evidence type="ECO:0000313" key="1">
    <source>
        <dbReference type="EMBL" id="RMN17138.1"/>
    </source>
</evidence>